<evidence type="ECO:0000313" key="2">
    <source>
        <dbReference type="EMBL" id="RAI79085.1"/>
    </source>
</evidence>
<dbReference type="RefSeq" id="WP_099577213.1">
    <property type="nucleotide sequence ID" value="NZ_MJBI02000011.1"/>
</dbReference>
<feature type="compositionally biased region" description="Basic residues" evidence="1">
    <location>
        <begin position="44"/>
        <end position="55"/>
    </location>
</feature>
<dbReference type="AlphaFoldDB" id="A0A2G5NUG4"/>
<gene>
    <name evidence="2" type="ORF">BFS35_012775</name>
</gene>
<feature type="region of interest" description="Disordered" evidence="1">
    <location>
        <begin position="23"/>
        <end position="79"/>
    </location>
</feature>
<feature type="compositionally biased region" description="Low complexity" evidence="1">
    <location>
        <begin position="62"/>
        <end position="79"/>
    </location>
</feature>
<dbReference type="PROSITE" id="PS51257">
    <property type="entry name" value="PROKAR_LIPOPROTEIN"/>
    <property type="match status" value="1"/>
</dbReference>
<name>A0A2G5NUG4_9STAP</name>
<proteinExistence type="predicted"/>
<comment type="caution">
    <text evidence="2">The sequence shown here is derived from an EMBL/GenBank/DDBJ whole genome shotgun (WGS) entry which is preliminary data.</text>
</comment>
<evidence type="ECO:0000256" key="1">
    <source>
        <dbReference type="SAM" id="MobiDB-lite"/>
    </source>
</evidence>
<feature type="compositionally biased region" description="Basic and acidic residues" evidence="1">
    <location>
        <begin position="23"/>
        <end position="43"/>
    </location>
</feature>
<reference evidence="2 3" key="1">
    <citation type="journal article" date="2018" name="Front. Microbiol.">
        <title>Description and Comparative Genomics of Macrococcus caseolyticus subsp. hominis subsp. nov., Macrococcus goetzii sp. nov., Macrococcus epidermidis sp. nov., and Macrococcus bohemicus sp. nov., Novel Macrococci From Human Clinical Material With Virulence Potential and Suspected Uptake of Foreign DNA by Natural Transformation.</title>
        <authorList>
            <person name="Maslanova I."/>
            <person name="Wertheimer Z."/>
            <person name="Sedlacek I."/>
            <person name="Svec P."/>
            <person name="Indrakova A."/>
            <person name="Kovarovic V."/>
            <person name="Schumann P."/>
            <person name="Sproer C."/>
            <person name="Kralova S."/>
            <person name="Sedo O."/>
            <person name="Kristofova L."/>
            <person name="Vrbovska V."/>
            <person name="Fuzik T."/>
            <person name="Petras P."/>
            <person name="Zdrahal Z."/>
            <person name="Ruzickova V."/>
            <person name="Doskar J."/>
            <person name="Pantucek R."/>
        </authorList>
    </citation>
    <scope>NUCLEOTIDE SEQUENCE [LARGE SCALE GENOMIC DNA]</scope>
    <source>
        <strain evidence="2 3">CCM 4927</strain>
    </source>
</reference>
<dbReference type="EMBL" id="MJBI02000011">
    <property type="protein sequence ID" value="RAI79085.1"/>
    <property type="molecule type" value="Genomic_DNA"/>
</dbReference>
<sequence length="176" mass="18683">MNVKKMSILLSSAIILVACGKEDTAPKEKATTEQKESAADIARKKIKASREKHKSNKNDSNTTETATTETAVTTEEVTTTEAVTTEAVVKENVNNITNRNTLSQIIYSNDYTYDEKMAAYQSGVANGVIPQGTNTSSPAAAFESALQVERTGAQSTTEAPTAAPSVDPNTGLPVQP</sequence>
<evidence type="ECO:0008006" key="4">
    <source>
        <dbReference type="Google" id="ProtNLM"/>
    </source>
</evidence>
<accession>A0A2G5NUG4</accession>
<evidence type="ECO:0000313" key="3">
    <source>
        <dbReference type="Proteomes" id="UP000229523"/>
    </source>
</evidence>
<keyword evidence="3" id="KW-1185">Reference proteome</keyword>
<protein>
    <recommendedName>
        <fullName evidence="4">Lipoprotein</fullName>
    </recommendedName>
</protein>
<feature type="region of interest" description="Disordered" evidence="1">
    <location>
        <begin position="147"/>
        <end position="176"/>
    </location>
</feature>
<organism evidence="2 3">
    <name type="scientific">Macrococcoides goetzii</name>
    <dbReference type="NCBI Taxonomy" id="1891097"/>
    <lineage>
        <taxon>Bacteria</taxon>
        <taxon>Bacillati</taxon>
        <taxon>Bacillota</taxon>
        <taxon>Bacilli</taxon>
        <taxon>Bacillales</taxon>
        <taxon>Staphylococcaceae</taxon>
        <taxon>Macrococcoides</taxon>
    </lineage>
</organism>
<dbReference type="Proteomes" id="UP000229523">
    <property type="component" value="Unassembled WGS sequence"/>
</dbReference>